<comment type="caution">
    <text evidence="10">The sequence shown here is derived from an EMBL/GenBank/DDBJ whole genome shotgun (WGS) entry which is preliminary data.</text>
</comment>
<dbReference type="Gene3D" id="6.10.250.2430">
    <property type="match status" value="1"/>
</dbReference>
<feature type="compositionally biased region" description="Polar residues" evidence="9">
    <location>
        <begin position="91"/>
        <end position="101"/>
    </location>
</feature>
<dbReference type="Pfam" id="PF02045">
    <property type="entry name" value="CBFB_NFYA"/>
    <property type="match status" value="1"/>
</dbReference>
<feature type="region of interest" description="Disordered" evidence="9">
    <location>
        <begin position="295"/>
        <end position="325"/>
    </location>
</feature>
<evidence type="ECO:0000313" key="11">
    <source>
        <dbReference type="Proteomes" id="UP000241394"/>
    </source>
</evidence>
<evidence type="ECO:0000256" key="5">
    <source>
        <dbReference type="ARBA" id="ARBA00023163"/>
    </source>
</evidence>
<dbReference type="InterPro" id="IPR018362">
    <property type="entry name" value="CCAAT-binding_factor_CS"/>
</dbReference>
<comment type="function">
    <text evidence="8">Component of the sequence-specific heterotrimeric transcription factor (NF-Y) which specifically recognizes a 5'-CCAAT-3' box motif found in the promoters of its target genes.</text>
</comment>
<proteinExistence type="inferred from homology"/>
<evidence type="ECO:0000256" key="3">
    <source>
        <dbReference type="ARBA" id="ARBA00023125"/>
    </source>
</evidence>
<feature type="region of interest" description="Disordered" evidence="9">
    <location>
        <begin position="1"/>
        <end position="21"/>
    </location>
</feature>
<comment type="similarity">
    <text evidence="8">Belongs to the NFYA/HAP2 subunit family.</text>
</comment>
<feature type="compositionally biased region" description="Polar residues" evidence="9">
    <location>
        <begin position="1"/>
        <end position="12"/>
    </location>
</feature>
<keyword evidence="3 8" id="KW-0238">DNA-binding</keyword>
<dbReference type="EMBL" id="NKQK01000028">
    <property type="protein sequence ID" value="PSR86821.1"/>
    <property type="molecule type" value="Genomic_DNA"/>
</dbReference>
<dbReference type="PRINTS" id="PR00616">
    <property type="entry name" value="CCAATSUBUNTB"/>
</dbReference>
<feature type="region of interest" description="Disordered" evidence="9">
    <location>
        <begin position="40"/>
        <end position="101"/>
    </location>
</feature>
<name>A0A2R6P849_ACTCC</name>
<reference evidence="11" key="2">
    <citation type="journal article" date="2018" name="BMC Genomics">
        <title>A manually annotated Actinidia chinensis var. chinensis (kiwifruit) genome highlights the challenges associated with draft genomes and gene prediction in plants.</title>
        <authorList>
            <person name="Pilkington S.M."/>
            <person name="Crowhurst R."/>
            <person name="Hilario E."/>
            <person name="Nardozza S."/>
            <person name="Fraser L."/>
            <person name="Peng Y."/>
            <person name="Gunaseelan K."/>
            <person name="Simpson R."/>
            <person name="Tahir J."/>
            <person name="Deroles S.C."/>
            <person name="Templeton K."/>
            <person name="Luo Z."/>
            <person name="Davy M."/>
            <person name="Cheng C."/>
            <person name="McNeilage M."/>
            <person name="Scaglione D."/>
            <person name="Liu Y."/>
            <person name="Zhang Q."/>
            <person name="Datson P."/>
            <person name="De Silva N."/>
            <person name="Gardiner S.E."/>
            <person name="Bassett H."/>
            <person name="Chagne D."/>
            <person name="McCallum J."/>
            <person name="Dzierzon H."/>
            <person name="Deng C."/>
            <person name="Wang Y.Y."/>
            <person name="Barron L."/>
            <person name="Manako K."/>
            <person name="Bowen J."/>
            <person name="Foster T.M."/>
            <person name="Erridge Z.A."/>
            <person name="Tiffin H."/>
            <person name="Waite C.N."/>
            <person name="Davies K.M."/>
            <person name="Grierson E.P."/>
            <person name="Laing W.A."/>
            <person name="Kirk R."/>
            <person name="Chen X."/>
            <person name="Wood M."/>
            <person name="Montefiori M."/>
            <person name="Brummell D.A."/>
            <person name="Schwinn K.E."/>
            <person name="Catanach A."/>
            <person name="Fullerton C."/>
            <person name="Li D."/>
            <person name="Meiyalaghan S."/>
            <person name="Nieuwenhuizen N."/>
            <person name="Read N."/>
            <person name="Prakash R."/>
            <person name="Hunter D."/>
            <person name="Zhang H."/>
            <person name="McKenzie M."/>
            <person name="Knabel M."/>
            <person name="Harris A."/>
            <person name="Allan A.C."/>
            <person name="Gleave A."/>
            <person name="Chen A."/>
            <person name="Janssen B.J."/>
            <person name="Plunkett B."/>
            <person name="Ampomah-Dwamena C."/>
            <person name="Voogd C."/>
            <person name="Leif D."/>
            <person name="Lafferty D."/>
            <person name="Souleyre E.J.F."/>
            <person name="Varkonyi-Gasic E."/>
            <person name="Gambi F."/>
            <person name="Hanley J."/>
            <person name="Yao J.L."/>
            <person name="Cheung J."/>
            <person name="David K.M."/>
            <person name="Warren B."/>
            <person name="Marsh K."/>
            <person name="Snowden K.C."/>
            <person name="Lin-Wang K."/>
            <person name="Brian L."/>
            <person name="Martinez-Sanchez M."/>
            <person name="Wang M."/>
            <person name="Ileperuma N."/>
            <person name="Macnee N."/>
            <person name="Campin R."/>
            <person name="McAtee P."/>
            <person name="Drummond R.S.M."/>
            <person name="Espley R.V."/>
            <person name="Ireland H.S."/>
            <person name="Wu R."/>
            <person name="Atkinson R.G."/>
            <person name="Karunairetnam S."/>
            <person name="Bulley S."/>
            <person name="Chunkath S."/>
            <person name="Hanley Z."/>
            <person name="Storey R."/>
            <person name="Thrimawithana A.H."/>
            <person name="Thomson S."/>
            <person name="David C."/>
            <person name="Testolin R."/>
            <person name="Huang H."/>
            <person name="Hellens R.P."/>
            <person name="Schaffer R.J."/>
        </authorList>
    </citation>
    <scope>NUCLEOTIDE SEQUENCE [LARGE SCALE GENOMIC DNA]</scope>
    <source>
        <strain evidence="11">cv. Red5</strain>
    </source>
</reference>
<evidence type="ECO:0000256" key="7">
    <source>
        <dbReference type="ARBA" id="ARBA00025911"/>
    </source>
</evidence>
<evidence type="ECO:0000256" key="2">
    <source>
        <dbReference type="ARBA" id="ARBA00023015"/>
    </source>
</evidence>
<evidence type="ECO:0000313" key="10">
    <source>
        <dbReference type="EMBL" id="PSR86821.1"/>
    </source>
</evidence>
<keyword evidence="4" id="KW-0010">Activator</keyword>
<dbReference type="GO" id="GO:0003677">
    <property type="term" value="F:DNA binding"/>
    <property type="evidence" value="ECO:0007669"/>
    <property type="project" value="UniProtKB-KW"/>
</dbReference>
<dbReference type="PROSITE" id="PS51152">
    <property type="entry name" value="NFYA_HAP2_2"/>
    <property type="match status" value="1"/>
</dbReference>
<protein>
    <recommendedName>
        <fullName evidence="8">Nuclear transcription factor Y subunit</fullName>
    </recommendedName>
</protein>
<dbReference type="OMA" id="ACNANSF"/>
<dbReference type="AlphaFoldDB" id="A0A2R6P849"/>
<dbReference type="PANTHER" id="PTHR12632">
    <property type="entry name" value="TRANSCRIPTION FACTOR NF-Y ALPHA-RELATED"/>
    <property type="match status" value="1"/>
</dbReference>
<dbReference type="SMART" id="SM00521">
    <property type="entry name" value="CBF"/>
    <property type="match status" value="1"/>
</dbReference>
<evidence type="ECO:0000256" key="9">
    <source>
        <dbReference type="SAM" id="MobiDB-lite"/>
    </source>
</evidence>
<evidence type="ECO:0000256" key="1">
    <source>
        <dbReference type="ARBA" id="ARBA00004123"/>
    </source>
</evidence>
<gene>
    <name evidence="10" type="ORF">CEY00_Acc32446</name>
</gene>
<feature type="region of interest" description="Disordered" evidence="9">
    <location>
        <begin position="198"/>
        <end position="243"/>
    </location>
</feature>
<feature type="compositionally biased region" description="Acidic residues" evidence="9">
    <location>
        <begin position="60"/>
        <end position="73"/>
    </location>
</feature>
<dbReference type="FunCoup" id="A0A2R6P849">
    <property type="interactions" value="371"/>
</dbReference>
<dbReference type="OrthoDB" id="1097733at2759"/>
<dbReference type="Proteomes" id="UP000241394">
    <property type="component" value="Chromosome LG28"/>
</dbReference>
<keyword evidence="11" id="KW-1185">Reference proteome</keyword>
<feature type="compositionally biased region" description="Low complexity" evidence="9">
    <location>
        <begin position="310"/>
        <end position="319"/>
    </location>
</feature>
<comment type="subunit">
    <text evidence="7">Heterotrimeric transcription factor composed of three components, NF-YA, NF-YB and NF-YC. NF-YB and NF-YC must interact and dimerize for NF-YA association and DNA binding.</text>
</comment>
<feature type="compositionally biased region" description="Polar residues" evidence="9">
    <location>
        <begin position="40"/>
        <end position="49"/>
    </location>
</feature>
<dbReference type="GO" id="GO:0016602">
    <property type="term" value="C:CCAAT-binding factor complex"/>
    <property type="evidence" value="ECO:0007669"/>
    <property type="project" value="InterPro"/>
</dbReference>
<evidence type="ECO:0000256" key="4">
    <source>
        <dbReference type="ARBA" id="ARBA00023159"/>
    </source>
</evidence>
<evidence type="ECO:0000256" key="8">
    <source>
        <dbReference type="RuleBase" id="RU367155"/>
    </source>
</evidence>
<dbReference type="PROSITE" id="PS00686">
    <property type="entry name" value="NFYA_HAP2_1"/>
    <property type="match status" value="1"/>
</dbReference>
<organism evidence="10 11">
    <name type="scientific">Actinidia chinensis var. chinensis</name>
    <name type="common">Chinese soft-hair kiwi</name>
    <dbReference type="NCBI Taxonomy" id="1590841"/>
    <lineage>
        <taxon>Eukaryota</taxon>
        <taxon>Viridiplantae</taxon>
        <taxon>Streptophyta</taxon>
        <taxon>Embryophyta</taxon>
        <taxon>Tracheophyta</taxon>
        <taxon>Spermatophyta</taxon>
        <taxon>Magnoliopsida</taxon>
        <taxon>eudicotyledons</taxon>
        <taxon>Gunneridae</taxon>
        <taxon>Pentapetalae</taxon>
        <taxon>asterids</taxon>
        <taxon>Ericales</taxon>
        <taxon>Actinidiaceae</taxon>
        <taxon>Actinidia</taxon>
    </lineage>
</organism>
<keyword evidence="6 8" id="KW-0539">Nucleus</keyword>
<keyword evidence="2 8" id="KW-0805">Transcription regulation</keyword>
<dbReference type="InterPro" id="IPR001289">
    <property type="entry name" value="NFYA"/>
</dbReference>
<dbReference type="Gramene" id="PSR86821">
    <property type="protein sequence ID" value="PSR86821"/>
    <property type="gene ID" value="CEY00_Acc32446"/>
</dbReference>
<accession>A0A2R6P849</accession>
<keyword evidence="5 8" id="KW-0804">Transcription</keyword>
<sequence>MQSKSENANQIEANPYKIPPSAALSEPWWRHANYNSISSTVIAENTSNPSSREQSKDDQSQSDDGVDEEDDDAIKESHISASPHSDENYGQGHQNYQSNESLTQPPQLELVGHSIACASNPYFDPYYAGIMATYGPQPLGPPHLLDMNHARMPLPLEMTQEPVYVNAKQYHGILRRRQSRAKAELERKLIKVRKPYLHESRHQHAMRRARASGGRFAKKSDSNALKSTAKETGMASGSAISSHCTISSGSKPLHCEIAQTNNGHQEAKGPETYEVRRYANDNDQYENHSRFQASTYGVNSANGGEGGSSGQQWGSHSSNKASQRCHNAGFSSNAWSTVHHLSKEA</sequence>
<dbReference type="STRING" id="1590841.A0A2R6P849"/>
<dbReference type="InParanoid" id="A0A2R6P849"/>
<dbReference type="GO" id="GO:0003700">
    <property type="term" value="F:DNA-binding transcription factor activity"/>
    <property type="evidence" value="ECO:0007669"/>
    <property type="project" value="UniProtKB-UniRule"/>
</dbReference>
<comment type="subcellular location">
    <subcellularLocation>
        <location evidence="1 8">Nucleus</location>
    </subcellularLocation>
</comment>
<reference evidence="10 11" key="1">
    <citation type="submission" date="2017-07" db="EMBL/GenBank/DDBJ databases">
        <title>An improved, manually edited Actinidia chinensis var. chinensis (kiwifruit) genome highlights the challenges associated with draft genomes and gene prediction in plants.</title>
        <authorList>
            <person name="Pilkington S."/>
            <person name="Crowhurst R."/>
            <person name="Hilario E."/>
            <person name="Nardozza S."/>
            <person name="Fraser L."/>
            <person name="Peng Y."/>
            <person name="Gunaseelan K."/>
            <person name="Simpson R."/>
            <person name="Tahir J."/>
            <person name="Deroles S."/>
            <person name="Templeton K."/>
            <person name="Luo Z."/>
            <person name="Davy M."/>
            <person name="Cheng C."/>
            <person name="Mcneilage M."/>
            <person name="Scaglione D."/>
            <person name="Liu Y."/>
            <person name="Zhang Q."/>
            <person name="Datson P."/>
            <person name="De Silva N."/>
            <person name="Gardiner S."/>
            <person name="Bassett H."/>
            <person name="Chagne D."/>
            <person name="Mccallum J."/>
            <person name="Dzierzon H."/>
            <person name="Deng C."/>
            <person name="Wang Y.-Y."/>
            <person name="Barron N."/>
            <person name="Manako K."/>
            <person name="Bowen J."/>
            <person name="Foster T."/>
            <person name="Erridge Z."/>
            <person name="Tiffin H."/>
            <person name="Waite C."/>
            <person name="Davies K."/>
            <person name="Grierson E."/>
            <person name="Laing W."/>
            <person name="Kirk R."/>
            <person name="Chen X."/>
            <person name="Wood M."/>
            <person name="Montefiori M."/>
            <person name="Brummell D."/>
            <person name="Schwinn K."/>
            <person name="Catanach A."/>
            <person name="Fullerton C."/>
            <person name="Li D."/>
            <person name="Meiyalaghan S."/>
            <person name="Nieuwenhuizen N."/>
            <person name="Read N."/>
            <person name="Prakash R."/>
            <person name="Hunter D."/>
            <person name="Zhang H."/>
            <person name="Mckenzie M."/>
            <person name="Knabel M."/>
            <person name="Harris A."/>
            <person name="Allan A."/>
            <person name="Chen A."/>
            <person name="Janssen B."/>
            <person name="Plunkett B."/>
            <person name="Dwamena C."/>
            <person name="Voogd C."/>
            <person name="Leif D."/>
            <person name="Lafferty D."/>
            <person name="Souleyre E."/>
            <person name="Varkonyi-Gasic E."/>
            <person name="Gambi F."/>
            <person name="Hanley J."/>
            <person name="Yao J.-L."/>
            <person name="Cheung J."/>
            <person name="David K."/>
            <person name="Warren B."/>
            <person name="Marsh K."/>
            <person name="Snowden K."/>
            <person name="Lin-Wang K."/>
            <person name="Brian L."/>
            <person name="Martinez-Sanchez M."/>
            <person name="Wang M."/>
            <person name="Ileperuma N."/>
            <person name="Macnee N."/>
            <person name="Campin R."/>
            <person name="Mcatee P."/>
            <person name="Drummond R."/>
            <person name="Espley R."/>
            <person name="Ireland H."/>
            <person name="Wu R."/>
            <person name="Atkinson R."/>
            <person name="Karunairetnam S."/>
            <person name="Bulley S."/>
            <person name="Chunkath S."/>
            <person name="Hanley Z."/>
            <person name="Storey R."/>
            <person name="Thrimawithana A."/>
            <person name="Thomson S."/>
            <person name="David C."/>
            <person name="Testolin R."/>
        </authorList>
    </citation>
    <scope>NUCLEOTIDE SEQUENCE [LARGE SCALE GENOMIC DNA]</scope>
    <source>
        <strain evidence="11">cv. Red5</strain>
        <tissue evidence="10">Young leaf</tissue>
    </source>
</reference>
<evidence type="ECO:0000256" key="6">
    <source>
        <dbReference type="ARBA" id="ARBA00023242"/>
    </source>
</evidence>